<evidence type="ECO:0000256" key="1">
    <source>
        <dbReference type="ARBA" id="ARBA00004651"/>
    </source>
</evidence>
<dbReference type="Proteomes" id="UP000045285">
    <property type="component" value="Unassembled WGS sequence"/>
</dbReference>
<sequence>MDQFLNPFDHFTIPFGHWAENFIALMVSGSRDTLVAAKLPVQAFLEAIRDLLLSVPPSIGILVVTAAGYLLGGARLAALGFFCLVGIGLLELWDAAMTTLAIALAAVAICVVIGLPLGILTARSETFHRLMRPILDLMQATPSFVYLVPVVMLFGIGDVPGVIVTCLFAVAPMIRLTNLGIRQVRADLVEAARAFGASDLRVLYGIQLPIARPTILAGLNQTVLMSLSMAVVASMISVAGLGRVVLEGIGRLDFGRATIGGLGIVLTAILVDRYVQALGAARPRLARGSA</sequence>
<evidence type="ECO:0000259" key="8">
    <source>
        <dbReference type="PROSITE" id="PS50928"/>
    </source>
</evidence>
<evidence type="ECO:0000256" key="7">
    <source>
        <dbReference type="RuleBase" id="RU363032"/>
    </source>
</evidence>
<keyword evidence="4 7" id="KW-0812">Transmembrane</keyword>
<dbReference type="PANTHER" id="PTHR47737">
    <property type="entry name" value="GLYCINE BETAINE/PROLINE BETAINE TRANSPORT SYSTEM PERMEASE PROTEIN PROW"/>
    <property type="match status" value="1"/>
</dbReference>
<feature type="transmembrane region" description="Helical" evidence="7">
    <location>
        <begin position="254"/>
        <end position="275"/>
    </location>
</feature>
<dbReference type="SUPFAM" id="SSF161098">
    <property type="entry name" value="MetI-like"/>
    <property type="match status" value="1"/>
</dbReference>
<dbReference type="Gene3D" id="1.10.3720.10">
    <property type="entry name" value="MetI-like"/>
    <property type="match status" value="1"/>
</dbReference>
<feature type="transmembrane region" description="Helical" evidence="7">
    <location>
        <begin position="76"/>
        <end position="93"/>
    </location>
</feature>
<keyword evidence="6 7" id="KW-0472">Membrane</keyword>
<dbReference type="PROSITE" id="PS50928">
    <property type="entry name" value="ABC_TM1"/>
    <property type="match status" value="1"/>
</dbReference>
<keyword evidence="5 7" id="KW-1133">Transmembrane helix</keyword>
<dbReference type="EMBL" id="CCMZ01000056">
    <property type="protein sequence ID" value="CDX25592.1"/>
    <property type="molecule type" value="Genomic_DNA"/>
</dbReference>
<comment type="subcellular location">
    <subcellularLocation>
        <location evidence="1 7">Cell membrane</location>
        <topology evidence="1 7">Multi-pass membrane protein</topology>
    </subcellularLocation>
</comment>
<dbReference type="PANTHER" id="PTHR47737:SF1">
    <property type="entry name" value="GLYCINE BETAINE_PROLINE BETAINE TRANSPORT SYSTEM PERMEASE PROTEIN PROW"/>
    <property type="match status" value="1"/>
</dbReference>
<dbReference type="AlphaFoldDB" id="A0A090ECX1"/>
<evidence type="ECO:0000256" key="5">
    <source>
        <dbReference type="ARBA" id="ARBA00022989"/>
    </source>
</evidence>
<protein>
    <submittedName>
        <fullName evidence="9">Glycine betaine transporter subunit membrane component of ABC superfamily</fullName>
    </submittedName>
</protein>
<evidence type="ECO:0000313" key="10">
    <source>
        <dbReference type="Proteomes" id="UP000045285"/>
    </source>
</evidence>
<dbReference type="GO" id="GO:0043190">
    <property type="term" value="C:ATP-binding cassette (ABC) transporter complex"/>
    <property type="evidence" value="ECO:0007669"/>
    <property type="project" value="TreeGrafter"/>
</dbReference>
<evidence type="ECO:0000256" key="6">
    <source>
        <dbReference type="ARBA" id="ARBA00023136"/>
    </source>
</evidence>
<feature type="transmembrane region" description="Helical" evidence="7">
    <location>
        <begin position="99"/>
        <end position="122"/>
    </location>
</feature>
<dbReference type="GO" id="GO:0031460">
    <property type="term" value="P:glycine betaine transport"/>
    <property type="evidence" value="ECO:0007669"/>
    <property type="project" value="TreeGrafter"/>
</dbReference>
<dbReference type="GO" id="GO:0015226">
    <property type="term" value="F:carnitine transmembrane transporter activity"/>
    <property type="evidence" value="ECO:0007669"/>
    <property type="project" value="TreeGrafter"/>
</dbReference>
<feature type="transmembrane region" description="Helical" evidence="7">
    <location>
        <begin position="222"/>
        <end position="242"/>
    </location>
</feature>
<evidence type="ECO:0000313" key="9">
    <source>
        <dbReference type="EMBL" id="CDX25592.1"/>
    </source>
</evidence>
<evidence type="ECO:0000256" key="3">
    <source>
        <dbReference type="ARBA" id="ARBA00022475"/>
    </source>
</evidence>
<dbReference type="InterPro" id="IPR035906">
    <property type="entry name" value="MetI-like_sf"/>
</dbReference>
<keyword evidence="2 7" id="KW-0813">Transport</keyword>
<proteinExistence type="inferred from homology"/>
<dbReference type="CDD" id="cd06261">
    <property type="entry name" value="TM_PBP2"/>
    <property type="match status" value="1"/>
</dbReference>
<keyword evidence="10" id="KW-1185">Reference proteome</keyword>
<dbReference type="InterPro" id="IPR000515">
    <property type="entry name" value="MetI-like"/>
</dbReference>
<accession>A0A090ECX1</accession>
<comment type="similarity">
    <text evidence="7">Belongs to the binding-protein-dependent transport system permease family.</text>
</comment>
<gene>
    <name evidence="9" type="primary">proW</name>
    <name evidence="9" type="ORF">MPL3356_60006</name>
</gene>
<organism evidence="9 10">
    <name type="scientific">Mesorhizobium plurifarium</name>
    <dbReference type="NCBI Taxonomy" id="69974"/>
    <lineage>
        <taxon>Bacteria</taxon>
        <taxon>Pseudomonadati</taxon>
        <taxon>Pseudomonadota</taxon>
        <taxon>Alphaproteobacteria</taxon>
        <taxon>Hyphomicrobiales</taxon>
        <taxon>Phyllobacteriaceae</taxon>
        <taxon>Mesorhizobium</taxon>
    </lineage>
</organism>
<name>A0A090ECX1_MESPL</name>
<dbReference type="GO" id="GO:0015871">
    <property type="term" value="P:choline transport"/>
    <property type="evidence" value="ECO:0007669"/>
    <property type="project" value="TreeGrafter"/>
</dbReference>
<evidence type="ECO:0000256" key="2">
    <source>
        <dbReference type="ARBA" id="ARBA00022448"/>
    </source>
</evidence>
<dbReference type="GO" id="GO:0005275">
    <property type="term" value="F:amine transmembrane transporter activity"/>
    <property type="evidence" value="ECO:0007669"/>
    <property type="project" value="TreeGrafter"/>
</dbReference>
<feature type="domain" description="ABC transmembrane type-1" evidence="8">
    <location>
        <begin position="96"/>
        <end position="275"/>
    </location>
</feature>
<keyword evidence="3" id="KW-1003">Cell membrane</keyword>
<dbReference type="FunFam" id="1.10.3720.10:FF:000001">
    <property type="entry name" value="Glycine betaine ABC transporter, permease"/>
    <property type="match status" value="1"/>
</dbReference>
<evidence type="ECO:0000256" key="4">
    <source>
        <dbReference type="ARBA" id="ARBA00022692"/>
    </source>
</evidence>
<dbReference type="Pfam" id="PF00528">
    <property type="entry name" value="BPD_transp_1"/>
    <property type="match status" value="1"/>
</dbReference>
<reference evidence="10" key="1">
    <citation type="submission" date="2014-08" db="EMBL/GenBank/DDBJ databases">
        <authorList>
            <person name="Moulin L."/>
        </authorList>
    </citation>
    <scope>NUCLEOTIDE SEQUENCE [LARGE SCALE GENOMIC DNA]</scope>
</reference>